<name>A0A6N8EFX2_9GAMM</name>
<feature type="signal peptide" evidence="1">
    <location>
        <begin position="1"/>
        <end position="40"/>
    </location>
</feature>
<proteinExistence type="predicted"/>
<evidence type="ECO:0000313" key="2">
    <source>
        <dbReference type="EMBL" id="MTW22561.1"/>
    </source>
</evidence>
<dbReference type="EMBL" id="WNKT01000044">
    <property type="protein sequence ID" value="MTW22561.1"/>
    <property type="molecule type" value="Genomic_DNA"/>
</dbReference>
<organism evidence="2 3">
    <name type="scientific">Allochromatium palmeri</name>
    <dbReference type="NCBI Taxonomy" id="231048"/>
    <lineage>
        <taxon>Bacteria</taxon>
        <taxon>Pseudomonadati</taxon>
        <taxon>Pseudomonadota</taxon>
        <taxon>Gammaproteobacteria</taxon>
        <taxon>Chromatiales</taxon>
        <taxon>Chromatiaceae</taxon>
        <taxon>Allochromatium</taxon>
    </lineage>
</organism>
<evidence type="ECO:0000256" key="1">
    <source>
        <dbReference type="SAM" id="SignalP"/>
    </source>
</evidence>
<dbReference type="Proteomes" id="UP000434044">
    <property type="component" value="Unassembled WGS sequence"/>
</dbReference>
<evidence type="ECO:0000313" key="3">
    <source>
        <dbReference type="Proteomes" id="UP000434044"/>
    </source>
</evidence>
<gene>
    <name evidence="2" type="ORF">GJ668_15925</name>
</gene>
<dbReference type="OrthoDB" id="5763517at2"/>
<comment type="caution">
    <text evidence="2">The sequence shown here is derived from an EMBL/GenBank/DDBJ whole genome shotgun (WGS) entry which is preliminary data.</text>
</comment>
<dbReference type="AlphaFoldDB" id="A0A6N8EFX2"/>
<keyword evidence="1" id="KW-0732">Signal</keyword>
<dbReference type="RefSeq" id="WP_155451120.1">
    <property type="nucleotide sequence ID" value="NZ_WNKT01000044.1"/>
</dbReference>
<keyword evidence="3" id="KW-1185">Reference proteome</keyword>
<protein>
    <submittedName>
        <fullName evidence="2">Uncharacterized protein</fullName>
    </submittedName>
</protein>
<feature type="chain" id="PRO_5026690972" evidence="1">
    <location>
        <begin position="41"/>
        <end position="243"/>
    </location>
</feature>
<reference evidence="2 3" key="1">
    <citation type="submission" date="2019-11" db="EMBL/GenBank/DDBJ databases">
        <title>Whole-genome sequence of the anaerobic purple sulfur bacterium Allochromatium palmeri DSM 15591.</title>
        <authorList>
            <person name="Kyndt J.A."/>
            <person name="Meyer T.E."/>
        </authorList>
    </citation>
    <scope>NUCLEOTIDE SEQUENCE [LARGE SCALE GENOMIC DNA]</scope>
    <source>
        <strain evidence="2 3">DSM 15591</strain>
    </source>
</reference>
<sequence length="243" mass="27736">MFYRDHPRRLQTTRSTARSRPTRLVLGVLCALFMSAPSWAQDTQYSARNPNRTNPTVILENEMANIRNSSAQLGARIQTAMEKLEEVARLTSEQEKEAQVDSLFFTLRDEVYGVLNKLDLNSDFADALNRAKEGTIVLKSWYERQPPDYPNREQSIAQLERAIREYDIVDERLNQSRTLAQEKLSTIMRQHRVILQEMKIGKVLEAITAARSVVEGLNDITQAMAVVEQKTQQSLQTSVPIAN</sequence>
<accession>A0A6N8EFX2</accession>